<reference evidence="7" key="1">
    <citation type="journal article" date="2019" name="Int. J. Syst. Evol. Microbiol.">
        <title>The Global Catalogue of Microorganisms (GCM) 10K type strain sequencing project: providing services to taxonomists for standard genome sequencing and annotation.</title>
        <authorList>
            <consortium name="The Broad Institute Genomics Platform"/>
            <consortium name="The Broad Institute Genome Sequencing Center for Infectious Disease"/>
            <person name="Wu L."/>
            <person name="Ma J."/>
        </authorList>
    </citation>
    <scope>NUCLEOTIDE SEQUENCE [LARGE SCALE GENOMIC DNA]</scope>
    <source>
        <strain evidence="7">CCUG 56401</strain>
    </source>
</reference>
<organism evidence="6 7">
    <name type="scientific">Saccharopolyspora rosea</name>
    <dbReference type="NCBI Taxonomy" id="524884"/>
    <lineage>
        <taxon>Bacteria</taxon>
        <taxon>Bacillati</taxon>
        <taxon>Actinomycetota</taxon>
        <taxon>Actinomycetes</taxon>
        <taxon>Pseudonocardiales</taxon>
        <taxon>Pseudonocardiaceae</taxon>
        <taxon>Saccharopolyspora</taxon>
    </lineage>
</organism>
<dbReference type="RefSeq" id="WP_263248294.1">
    <property type="nucleotide sequence ID" value="NZ_BAABLT010000026.1"/>
</dbReference>
<evidence type="ECO:0000256" key="4">
    <source>
        <dbReference type="SAM" id="SignalP"/>
    </source>
</evidence>
<dbReference type="PANTHER" id="PTHR30024">
    <property type="entry name" value="ALIPHATIC SULFONATES-BINDING PROTEIN-RELATED"/>
    <property type="match status" value="1"/>
</dbReference>
<dbReference type="PANTHER" id="PTHR30024:SF47">
    <property type="entry name" value="TAURINE-BINDING PERIPLASMIC PROTEIN"/>
    <property type="match status" value="1"/>
</dbReference>
<keyword evidence="7" id="KW-1185">Reference proteome</keyword>
<evidence type="ECO:0000256" key="1">
    <source>
        <dbReference type="ARBA" id="ARBA00004418"/>
    </source>
</evidence>
<gene>
    <name evidence="6" type="ORF">ACFQ16_19715</name>
</gene>
<dbReference type="Pfam" id="PF09084">
    <property type="entry name" value="NMT1"/>
    <property type="match status" value="1"/>
</dbReference>
<evidence type="ECO:0000256" key="2">
    <source>
        <dbReference type="ARBA" id="ARBA00010742"/>
    </source>
</evidence>
<sequence length="340" mass="36109">MRFRATAALVLATVTALTATACRDSRTADGGPVRLMVGGIEKVIYLPAKLADQLGYFRQEGLDVQLSTEPAGATAENSLISGDVQGVVGFYDHTIDLQTKGKCIQSVVQMSDVPGEAEMVSTRPDAPRSPAEFAGKRLGVTSPGSSTDFLTQALATRNGVDTHAYTTVKAGAGQTFIAALTNGQIDGGMTTDPTINQLTSTGQGRILADMRTEDGTKAALGGLYPSTSLYMECGYVAQHKQTAQKLANALVKTLRYINTHSAEDIAAKMPPDYASGGRDLYVKSINDTKAMFNSDGKMKPEGARNVLDVLGESSPSVRPKKDQIDLSRTYTTEFVDRVAP</sequence>
<comment type="caution">
    <text evidence="6">The sequence shown here is derived from an EMBL/GenBank/DDBJ whole genome shotgun (WGS) entry which is preliminary data.</text>
</comment>
<evidence type="ECO:0000259" key="5">
    <source>
        <dbReference type="Pfam" id="PF09084"/>
    </source>
</evidence>
<proteinExistence type="inferred from homology"/>
<evidence type="ECO:0000313" key="7">
    <source>
        <dbReference type="Proteomes" id="UP001597018"/>
    </source>
</evidence>
<dbReference type="EMBL" id="JBHTIW010000017">
    <property type="protein sequence ID" value="MFD0921978.1"/>
    <property type="molecule type" value="Genomic_DNA"/>
</dbReference>
<name>A0ABW3FWR4_9PSEU</name>
<evidence type="ECO:0000256" key="3">
    <source>
        <dbReference type="ARBA" id="ARBA00022729"/>
    </source>
</evidence>
<keyword evidence="3 4" id="KW-0732">Signal</keyword>
<comment type="subcellular location">
    <subcellularLocation>
        <location evidence="1">Periplasm</location>
    </subcellularLocation>
</comment>
<evidence type="ECO:0000313" key="6">
    <source>
        <dbReference type="EMBL" id="MFD0921978.1"/>
    </source>
</evidence>
<dbReference type="SUPFAM" id="SSF53850">
    <property type="entry name" value="Periplasmic binding protein-like II"/>
    <property type="match status" value="1"/>
</dbReference>
<feature type="signal peptide" evidence="4">
    <location>
        <begin position="1"/>
        <end position="21"/>
    </location>
</feature>
<feature type="domain" description="SsuA/THI5-like" evidence="5">
    <location>
        <begin position="50"/>
        <end position="260"/>
    </location>
</feature>
<feature type="chain" id="PRO_5046911897" evidence="4">
    <location>
        <begin position="22"/>
        <end position="340"/>
    </location>
</feature>
<dbReference type="PROSITE" id="PS51257">
    <property type="entry name" value="PROKAR_LIPOPROTEIN"/>
    <property type="match status" value="1"/>
</dbReference>
<accession>A0ABW3FWR4</accession>
<dbReference type="InterPro" id="IPR015168">
    <property type="entry name" value="SsuA/THI5"/>
</dbReference>
<dbReference type="Proteomes" id="UP001597018">
    <property type="component" value="Unassembled WGS sequence"/>
</dbReference>
<protein>
    <submittedName>
        <fullName evidence="6">ABC transporter substrate-binding protein</fullName>
    </submittedName>
</protein>
<comment type="similarity">
    <text evidence="2">Belongs to the bacterial solute-binding protein SsuA/TauA family.</text>
</comment>
<dbReference type="Gene3D" id="3.40.190.10">
    <property type="entry name" value="Periplasmic binding protein-like II"/>
    <property type="match status" value="2"/>
</dbReference>